<dbReference type="InterPro" id="IPR020846">
    <property type="entry name" value="MFS_dom"/>
</dbReference>
<evidence type="ECO:0000313" key="10">
    <source>
        <dbReference type="Proteomes" id="UP001610563"/>
    </source>
</evidence>
<proteinExistence type="predicted"/>
<dbReference type="Pfam" id="PF07690">
    <property type="entry name" value="MFS_1"/>
    <property type="match status" value="1"/>
</dbReference>
<feature type="transmembrane region" description="Helical" evidence="7">
    <location>
        <begin position="382"/>
        <end position="403"/>
    </location>
</feature>
<feature type="transmembrane region" description="Helical" evidence="7">
    <location>
        <begin position="352"/>
        <end position="370"/>
    </location>
</feature>
<keyword evidence="4 7" id="KW-1133">Transmembrane helix</keyword>
<name>A0ABR4G1T7_9EURO</name>
<feature type="transmembrane region" description="Helical" evidence="7">
    <location>
        <begin position="147"/>
        <end position="165"/>
    </location>
</feature>
<feature type="transmembrane region" description="Helical" evidence="7">
    <location>
        <begin position="118"/>
        <end position="135"/>
    </location>
</feature>
<feature type="domain" description="Major facilitator superfamily (MFS) profile" evidence="8">
    <location>
        <begin position="50"/>
        <end position="474"/>
    </location>
</feature>
<dbReference type="SUPFAM" id="SSF103473">
    <property type="entry name" value="MFS general substrate transporter"/>
    <property type="match status" value="1"/>
</dbReference>
<dbReference type="InterPro" id="IPR036259">
    <property type="entry name" value="MFS_trans_sf"/>
</dbReference>
<dbReference type="InterPro" id="IPR011701">
    <property type="entry name" value="MFS"/>
</dbReference>
<keyword evidence="2" id="KW-0813">Transport</keyword>
<evidence type="ECO:0000256" key="5">
    <source>
        <dbReference type="ARBA" id="ARBA00023136"/>
    </source>
</evidence>
<feature type="transmembrane region" description="Helical" evidence="7">
    <location>
        <begin position="46"/>
        <end position="63"/>
    </location>
</feature>
<evidence type="ECO:0000256" key="2">
    <source>
        <dbReference type="ARBA" id="ARBA00022448"/>
    </source>
</evidence>
<evidence type="ECO:0000256" key="6">
    <source>
        <dbReference type="SAM" id="MobiDB-lite"/>
    </source>
</evidence>
<reference evidence="9 10" key="1">
    <citation type="submission" date="2024-07" db="EMBL/GenBank/DDBJ databases">
        <title>Section-level genome sequencing and comparative genomics of Aspergillus sections Usti and Cavernicolus.</title>
        <authorList>
            <consortium name="Lawrence Berkeley National Laboratory"/>
            <person name="Nybo J.L."/>
            <person name="Vesth T.C."/>
            <person name="Theobald S."/>
            <person name="Frisvad J.C."/>
            <person name="Larsen T.O."/>
            <person name="Kjaerboelling I."/>
            <person name="Rothschild-Mancinelli K."/>
            <person name="Lyhne E.K."/>
            <person name="Kogle M.E."/>
            <person name="Barry K."/>
            <person name="Clum A."/>
            <person name="Na H."/>
            <person name="Ledsgaard L."/>
            <person name="Lin J."/>
            <person name="Lipzen A."/>
            <person name="Kuo A."/>
            <person name="Riley R."/>
            <person name="Mondo S."/>
            <person name="Labutti K."/>
            <person name="Haridas S."/>
            <person name="Pangalinan J."/>
            <person name="Salamov A.A."/>
            <person name="Simmons B.A."/>
            <person name="Magnuson J.K."/>
            <person name="Chen J."/>
            <person name="Drula E."/>
            <person name="Henrissat B."/>
            <person name="Wiebenga A."/>
            <person name="Lubbers R.J."/>
            <person name="Gomes A.C."/>
            <person name="Makela M.R."/>
            <person name="Stajich J."/>
            <person name="Grigoriev I.V."/>
            <person name="Mortensen U.H."/>
            <person name="De Vries R.P."/>
            <person name="Baker S.E."/>
            <person name="Andersen M.R."/>
        </authorList>
    </citation>
    <scope>NUCLEOTIDE SEQUENCE [LARGE SCALE GENOMIC DNA]</scope>
    <source>
        <strain evidence="9 10">CBS 209.92</strain>
    </source>
</reference>
<feature type="transmembrane region" description="Helical" evidence="7">
    <location>
        <begin position="177"/>
        <end position="199"/>
    </location>
</feature>
<dbReference type="PANTHER" id="PTHR43791:SF21">
    <property type="entry name" value="MAJOR FACILITATOR SUPERFAMILY (MFS) PROFILE DOMAIN-CONTAINING PROTEIN"/>
    <property type="match status" value="1"/>
</dbReference>
<dbReference type="EMBL" id="JBFTWV010000064">
    <property type="protein sequence ID" value="KAL2792983.1"/>
    <property type="molecule type" value="Genomic_DNA"/>
</dbReference>
<dbReference type="Gene3D" id="1.20.1250.20">
    <property type="entry name" value="MFS general substrate transporter like domains"/>
    <property type="match status" value="2"/>
</dbReference>
<dbReference type="PANTHER" id="PTHR43791">
    <property type="entry name" value="PERMEASE-RELATED"/>
    <property type="match status" value="1"/>
</dbReference>
<feature type="transmembrane region" description="Helical" evidence="7">
    <location>
        <begin position="326"/>
        <end position="346"/>
    </location>
</feature>
<evidence type="ECO:0000256" key="3">
    <source>
        <dbReference type="ARBA" id="ARBA00022692"/>
    </source>
</evidence>
<keyword evidence="10" id="KW-1185">Reference proteome</keyword>
<keyword evidence="3 7" id="KW-0812">Transmembrane</keyword>
<protein>
    <submittedName>
        <fullName evidence="9">Major facilitator superfamily domain-containing protein</fullName>
    </submittedName>
</protein>
<evidence type="ECO:0000256" key="4">
    <source>
        <dbReference type="ARBA" id="ARBA00022989"/>
    </source>
</evidence>
<dbReference type="Proteomes" id="UP001610563">
    <property type="component" value="Unassembled WGS sequence"/>
</dbReference>
<feature type="compositionally biased region" description="Basic and acidic residues" evidence="6">
    <location>
        <begin position="1"/>
        <end position="14"/>
    </location>
</feature>
<dbReference type="PROSITE" id="PS50850">
    <property type="entry name" value="MFS"/>
    <property type="match status" value="1"/>
</dbReference>
<evidence type="ECO:0000256" key="1">
    <source>
        <dbReference type="ARBA" id="ARBA00004141"/>
    </source>
</evidence>
<accession>A0ABR4G1T7</accession>
<evidence type="ECO:0000256" key="7">
    <source>
        <dbReference type="SAM" id="Phobius"/>
    </source>
</evidence>
<comment type="subcellular location">
    <subcellularLocation>
        <location evidence="1">Membrane</location>
        <topology evidence="1">Multi-pass membrane protein</topology>
    </subcellularLocation>
</comment>
<evidence type="ECO:0000259" key="8">
    <source>
        <dbReference type="PROSITE" id="PS50850"/>
    </source>
</evidence>
<evidence type="ECO:0000313" key="9">
    <source>
        <dbReference type="EMBL" id="KAL2792983.1"/>
    </source>
</evidence>
<feature type="transmembrane region" description="Helical" evidence="7">
    <location>
        <begin position="442"/>
        <end position="467"/>
    </location>
</feature>
<comment type="caution">
    <text evidence="9">The sequence shown here is derived from an EMBL/GenBank/DDBJ whole genome shotgun (WGS) entry which is preliminary data.</text>
</comment>
<feature type="transmembrane region" description="Helical" evidence="7">
    <location>
        <begin position="211"/>
        <end position="231"/>
    </location>
</feature>
<keyword evidence="5 7" id="KW-0472">Membrane</keyword>
<gene>
    <name evidence="9" type="ORF">BJX66DRAFT_352156</name>
</gene>
<organism evidence="9 10">
    <name type="scientific">Aspergillus keveii</name>
    <dbReference type="NCBI Taxonomy" id="714993"/>
    <lineage>
        <taxon>Eukaryota</taxon>
        <taxon>Fungi</taxon>
        <taxon>Dikarya</taxon>
        <taxon>Ascomycota</taxon>
        <taxon>Pezizomycotina</taxon>
        <taxon>Eurotiomycetes</taxon>
        <taxon>Eurotiomycetidae</taxon>
        <taxon>Eurotiales</taxon>
        <taxon>Aspergillaceae</taxon>
        <taxon>Aspergillus</taxon>
        <taxon>Aspergillus subgen. Nidulantes</taxon>
    </lineage>
</organism>
<feature type="transmembrane region" description="Helical" evidence="7">
    <location>
        <begin position="292"/>
        <end position="314"/>
    </location>
</feature>
<sequence>MEKERDFKNIEKVENAGPAATTERRPGYSASTEEDARLDKRINMKMDLIVVPLLALAFLLQGIDKSNIGNAATSETFVSDTNIRETDVSNSVSLFAATYVPFMPVSVALGRLIGPSRWIPILLLSWGAVTTAQCAMDSRADLYGLRLLLGVCEAGFLPSTFYYVGTLYPAYMAGLRMGFVSTSFTFSGAFSALIAYGILQVRSSAWKDWQLLFIIEGAVTMAVGAACLFALPHKLSTAWFLTPEERTHAVHRMRLDTAAVNGATGANSEEMDHTVSWAHIKTALKDWRKMLIILWTACATVPAYGFAIFLPLIVKGMGYAGVRANLMCVPPFMVGAVALTTFVYISDRFRERSITAATAMFFSIIGYIALIACGTGKNNIRYGFLFVIMIGAGSVNPLTAAWLNDNTPDKATRSIVMGLYGWNNVAGVIAGQIYSSKYGPSYYTSVCITLGIVAFGMLGLVGTRVSYMLENRRRRRLIAGWSEEEFERERADPARRGHEKRFFMFGY</sequence>
<feature type="region of interest" description="Disordered" evidence="6">
    <location>
        <begin position="1"/>
        <end position="34"/>
    </location>
</feature>